<comment type="caution">
    <text evidence="3">The sequence shown here is derived from an EMBL/GenBank/DDBJ whole genome shotgun (WGS) entry which is preliminary data.</text>
</comment>
<protein>
    <recommendedName>
        <fullName evidence="5">Glycosyltransferase</fullName>
    </recommendedName>
</protein>
<evidence type="ECO:0000256" key="2">
    <source>
        <dbReference type="ARBA" id="ARBA00022679"/>
    </source>
</evidence>
<organism evidence="3 4">
    <name type="scientific">Carnobacterium divergens</name>
    <name type="common">Lactobacillus divergens</name>
    <dbReference type="NCBI Taxonomy" id="2748"/>
    <lineage>
        <taxon>Bacteria</taxon>
        <taxon>Bacillati</taxon>
        <taxon>Bacillota</taxon>
        <taxon>Bacilli</taxon>
        <taxon>Lactobacillales</taxon>
        <taxon>Carnobacteriaceae</taxon>
        <taxon>Carnobacterium</taxon>
    </lineage>
</organism>
<name>A0A7Z8CWQ0_CARDV</name>
<accession>A0A7Z8CWQ0</accession>
<proteinExistence type="predicted"/>
<gene>
    <name evidence="3" type="ORF">CKN69_12750</name>
</gene>
<reference evidence="3 4" key="1">
    <citation type="journal article" date="2018" name="Int. J. Food Microbiol.">
        <title>Growth of Carnobacterium spp. isolated from chilled vacuum-packaged meat under relevant acidic conditions.</title>
        <authorList>
            <person name="Zhang P."/>
            <person name="Badoni M."/>
            <person name="Ganzle M."/>
            <person name="Yang X."/>
        </authorList>
    </citation>
    <scope>NUCLEOTIDE SEQUENCE [LARGE SCALE GENOMIC DNA]</scope>
    <source>
        <strain evidence="3 4">B2</strain>
    </source>
</reference>
<evidence type="ECO:0000256" key="1">
    <source>
        <dbReference type="ARBA" id="ARBA00022676"/>
    </source>
</evidence>
<dbReference type="GO" id="GO:0016758">
    <property type="term" value="F:hexosyltransferase activity"/>
    <property type="evidence" value="ECO:0007669"/>
    <property type="project" value="TreeGrafter"/>
</dbReference>
<dbReference type="RefSeq" id="WP_135026645.1">
    <property type="nucleotide sequence ID" value="NZ_JBFUWK010000004.1"/>
</dbReference>
<dbReference type="Pfam" id="PF03808">
    <property type="entry name" value="Glyco_tran_WecG"/>
    <property type="match status" value="1"/>
</dbReference>
<dbReference type="PANTHER" id="PTHR34136">
    <property type="match status" value="1"/>
</dbReference>
<dbReference type="AlphaFoldDB" id="A0A7Z8CWQ0"/>
<dbReference type="EMBL" id="NRPP01000018">
    <property type="protein sequence ID" value="TFJ23761.1"/>
    <property type="molecule type" value="Genomic_DNA"/>
</dbReference>
<sequence length="235" mass="26892">MRVTFLNCNVDDVTLAESVVKIEEIIKKKQPSQHITIDPSKINAMQKDLSLRLIVNKSPLINTASPVILYASKVLKRPLQQIVSTKLLFIELLKKCEEHGYRPYFFGSKDTALEGAVNYIKKMHPTIDIAGCSIGYLKREDPLEVVKEIQKSQADILFVAFPSPQKEYWIDEYINQLKVPFVMGVGVDFDVLADEIKTTQLTKISKKIRRFQPKNLFEKTVLFVYTLKARVKSQS</sequence>
<keyword evidence="1" id="KW-0328">Glycosyltransferase</keyword>
<dbReference type="Proteomes" id="UP000297938">
    <property type="component" value="Unassembled WGS sequence"/>
</dbReference>
<evidence type="ECO:0000313" key="3">
    <source>
        <dbReference type="EMBL" id="TFJ23761.1"/>
    </source>
</evidence>
<evidence type="ECO:0000313" key="4">
    <source>
        <dbReference type="Proteomes" id="UP000297938"/>
    </source>
</evidence>
<keyword evidence="2" id="KW-0808">Transferase</keyword>
<evidence type="ECO:0008006" key="5">
    <source>
        <dbReference type="Google" id="ProtNLM"/>
    </source>
</evidence>
<dbReference type="PANTHER" id="PTHR34136:SF1">
    <property type="entry name" value="UDP-N-ACETYL-D-MANNOSAMINURONIC ACID TRANSFERASE"/>
    <property type="match status" value="1"/>
</dbReference>
<dbReference type="CDD" id="cd06533">
    <property type="entry name" value="Glyco_transf_WecG_TagA"/>
    <property type="match status" value="1"/>
</dbReference>
<dbReference type="InterPro" id="IPR004629">
    <property type="entry name" value="WecG_TagA_CpsF"/>
</dbReference>